<organism evidence="2 3">
    <name type="scientific">Dryococelus australis</name>
    <dbReference type="NCBI Taxonomy" id="614101"/>
    <lineage>
        <taxon>Eukaryota</taxon>
        <taxon>Metazoa</taxon>
        <taxon>Ecdysozoa</taxon>
        <taxon>Arthropoda</taxon>
        <taxon>Hexapoda</taxon>
        <taxon>Insecta</taxon>
        <taxon>Pterygota</taxon>
        <taxon>Neoptera</taxon>
        <taxon>Polyneoptera</taxon>
        <taxon>Phasmatodea</taxon>
        <taxon>Verophasmatodea</taxon>
        <taxon>Anareolatae</taxon>
        <taxon>Phasmatidae</taxon>
        <taxon>Eurycanthinae</taxon>
        <taxon>Dryococelus</taxon>
    </lineage>
</organism>
<sequence>MSQRKAADCFDIPRRTLINKLNSCPGFPQIFTDDKEAKFMRCVIEMCDYGFPVTSLELQMLVKSYLARLGTNVPRFIDKCPGHELVFSFCKRHPELTVH</sequence>
<proteinExistence type="predicted"/>
<evidence type="ECO:0000259" key="1">
    <source>
        <dbReference type="Pfam" id="PF05225"/>
    </source>
</evidence>
<accession>A0ABQ9HTI9</accession>
<dbReference type="Proteomes" id="UP001159363">
    <property type="component" value="Chromosome X"/>
</dbReference>
<evidence type="ECO:0000313" key="3">
    <source>
        <dbReference type="Proteomes" id="UP001159363"/>
    </source>
</evidence>
<gene>
    <name evidence="2" type="ORF">PR048_013884</name>
</gene>
<dbReference type="Pfam" id="PF05225">
    <property type="entry name" value="HTH_psq"/>
    <property type="match status" value="1"/>
</dbReference>
<dbReference type="InterPro" id="IPR007889">
    <property type="entry name" value="HTH_Psq"/>
</dbReference>
<reference evidence="2 3" key="1">
    <citation type="submission" date="2023-02" db="EMBL/GenBank/DDBJ databases">
        <title>LHISI_Scaffold_Assembly.</title>
        <authorList>
            <person name="Stuart O.P."/>
            <person name="Cleave R."/>
            <person name="Magrath M.J.L."/>
            <person name="Mikheyev A.S."/>
        </authorList>
    </citation>
    <scope>NUCLEOTIDE SEQUENCE [LARGE SCALE GENOMIC DNA]</scope>
    <source>
        <strain evidence="2">Daus_M_001</strain>
        <tissue evidence="2">Leg muscle</tissue>
    </source>
</reference>
<dbReference type="EMBL" id="JARBHB010000004">
    <property type="protein sequence ID" value="KAJ8887666.1"/>
    <property type="molecule type" value="Genomic_DNA"/>
</dbReference>
<feature type="domain" description="HTH psq-type" evidence="1">
    <location>
        <begin position="1"/>
        <end position="18"/>
    </location>
</feature>
<keyword evidence="3" id="KW-1185">Reference proteome</keyword>
<name>A0ABQ9HTI9_9NEOP</name>
<evidence type="ECO:0000313" key="2">
    <source>
        <dbReference type="EMBL" id="KAJ8887666.1"/>
    </source>
</evidence>
<comment type="caution">
    <text evidence="2">The sequence shown here is derived from an EMBL/GenBank/DDBJ whole genome shotgun (WGS) entry which is preliminary data.</text>
</comment>
<protein>
    <recommendedName>
        <fullName evidence="1">HTH psq-type domain-containing protein</fullName>
    </recommendedName>
</protein>